<protein>
    <submittedName>
        <fullName evidence="1">SWIM-type domain-containing protein</fullName>
    </submittedName>
</protein>
<dbReference type="Proteomes" id="UP000478052">
    <property type="component" value="Unassembled WGS sequence"/>
</dbReference>
<sequence length="115" mass="13324">MNLEAMDNKLKYCYIIEELTNVSVYLCQRDMMFERTIQMMKNKSTFGMEQIAHSHRRSIDIESRKIKKIDIDTWLVHSKTPDKNTYTVSFNNSENCMGCPLACPGCLIINLHVAA</sequence>
<comment type="caution">
    <text evidence="1">The sequence shown here is derived from an EMBL/GenBank/DDBJ whole genome shotgun (WGS) entry which is preliminary data.</text>
</comment>
<accession>A0A6G0YKY9</accession>
<dbReference type="AlphaFoldDB" id="A0A6G0YKY9"/>
<evidence type="ECO:0000313" key="1">
    <source>
        <dbReference type="EMBL" id="KAF0757588.1"/>
    </source>
</evidence>
<evidence type="ECO:0000313" key="2">
    <source>
        <dbReference type="Proteomes" id="UP000478052"/>
    </source>
</evidence>
<proteinExistence type="predicted"/>
<organism evidence="1 2">
    <name type="scientific">Aphis craccivora</name>
    <name type="common">Cowpea aphid</name>
    <dbReference type="NCBI Taxonomy" id="307492"/>
    <lineage>
        <taxon>Eukaryota</taxon>
        <taxon>Metazoa</taxon>
        <taxon>Ecdysozoa</taxon>
        <taxon>Arthropoda</taxon>
        <taxon>Hexapoda</taxon>
        <taxon>Insecta</taxon>
        <taxon>Pterygota</taxon>
        <taxon>Neoptera</taxon>
        <taxon>Paraneoptera</taxon>
        <taxon>Hemiptera</taxon>
        <taxon>Sternorrhyncha</taxon>
        <taxon>Aphidomorpha</taxon>
        <taxon>Aphidoidea</taxon>
        <taxon>Aphididae</taxon>
        <taxon>Aphidini</taxon>
        <taxon>Aphis</taxon>
        <taxon>Aphis</taxon>
    </lineage>
</organism>
<dbReference type="OrthoDB" id="10031901at2759"/>
<name>A0A6G0YKY9_APHCR</name>
<keyword evidence="2" id="KW-1185">Reference proteome</keyword>
<gene>
    <name evidence="1" type="ORF">FWK35_00004435</name>
</gene>
<dbReference type="EMBL" id="VUJU01003535">
    <property type="protein sequence ID" value="KAF0757588.1"/>
    <property type="molecule type" value="Genomic_DNA"/>
</dbReference>
<reference evidence="1 2" key="1">
    <citation type="submission" date="2019-08" db="EMBL/GenBank/DDBJ databases">
        <title>Whole genome of Aphis craccivora.</title>
        <authorList>
            <person name="Voronova N.V."/>
            <person name="Shulinski R.S."/>
            <person name="Bandarenka Y.V."/>
            <person name="Zhorov D.G."/>
            <person name="Warner D."/>
        </authorList>
    </citation>
    <scope>NUCLEOTIDE SEQUENCE [LARGE SCALE GENOMIC DNA]</scope>
    <source>
        <strain evidence="1">180601</strain>
        <tissue evidence="1">Whole Body</tissue>
    </source>
</reference>